<dbReference type="PANTHER" id="PTHR35802:SF1">
    <property type="entry name" value="PROTEASE SYNTHASE AND SPORULATION PROTEIN PAI 2"/>
    <property type="match status" value="1"/>
</dbReference>
<organism evidence="1 2">
    <name type="scientific">Ollibium composti</name>
    <dbReference type="NCBI Taxonomy" id="2675109"/>
    <lineage>
        <taxon>Bacteria</taxon>
        <taxon>Pseudomonadati</taxon>
        <taxon>Pseudomonadota</taxon>
        <taxon>Alphaproteobacteria</taxon>
        <taxon>Hyphomicrobiales</taxon>
        <taxon>Phyllobacteriaceae</taxon>
        <taxon>Ollibium</taxon>
    </lineage>
</organism>
<proteinExistence type="predicted"/>
<protein>
    <submittedName>
        <fullName evidence="1">FMN-binding negative transcriptional regulator</fullName>
    </submittedName>
</protein>
<dbReference type="InterPro" id="IPR012349">
    <property type="entry name" value="Split_barrel_FMN-bd"/>
</dbReference>
<gene>
    <name evidence="1" type="ORF">E6C48_20950</name>
</gene>
<reference evidence="1 2" key="1">
    <citation type="submission" date="2019-04" db="EMBL/GenBank/DDBJ databases">
        <title>Mesorhizobium composti sp. nov., isolated from compost.</title>
        <authorList>
            <person name="Lin S.-Y."/>
            <person name="Hameed A."/>
            <person name="Hsieh Y.-T."/>
            <person name="Young C.-C."/>
        </authorList>
    </citation>
    <scope>NUCLEOTIDE SEQUENCE [LARGE SCALE GENOMIC DNA]</scope>
    <source>
        <strain evidence="1 2">CC-YTH430</strain>
    </source>
</reference>
<dbReference type="RefSeq" id="WP_136360138.1">
    <property type="nucleotide sequence ID" value="NZ_SSNY01000016.1"/>
</dbReference>
<sequence>MYQPPLFRETRPDILHALIRAHPLGLMISVAPDGPMADPVPFLLDADAGPHGRLNAHVARANPHWRQIADNPALPVLVVFQGVNTYITPSWYETKRETGKVVPTWNYAMVQVRGTARVIEDADWLAGQIHALTTRHESGRAEPWAVSDAPDAFIASQIKGIVGIEIDITAIDGKWKVSQNRPVADRAGVAAGLEAEQDNVSAHEMAGLVRAFGGLDGA</sequence>
<evidence type="ECO:0000313" key="1">
    <source>
        <dbReference type="EMBL" id="THF54747.1"/>
    </source>
</evidence>
<accession>A0ABY2Q291</accession>
<dbReference type="Gene3D" id="2.30.110.10">
    <property type="entry name" value="Electron Transport, Fmn-binding Protein, Chain A"/>
    <property type="match status" value="1"/>
</dbReference>
<dbReference type="EMBL" id="SSNY01000016">
    <property type="protein sequence ID" value="THF54747.1"/>
    <property type="molecule type" value="Genomic_DNA"/>
</dbReference>
<keyword evidence="2" id="KW-1185">Reference proteome</keyword>
<evidence type="ECO:0000313" key="2">
    <source>
        <dbReference type="Proteomes" id="UP000306441"/>
    </source>
</evidence>
<dbReference type="PANTHER" id="PTHR35802">
    <property type="entry name" value="PROTEASE SYNTHASE AND SPORULATION PROTEIN PAI 2"/>
    <property type="match status" value="1"/>
</dbReference>
<dbReference type="InterPro" id="IPR007396">
    <property type="entry name" value="TR_PAI2-type"/>
</dbReference>
<dbReference type="Proteomes" id="UP000306441">
    <property type="component" value="Unassembled WGS sequence"/>
</dbReference>
<dbReference type="PIRSF" id="PIRSF010372">
    <property type="entry name" value="PaiB"/>
    <property type="match status" value="1"/>
</dbReference>
<comment type="caution">
    <text evidence="1">The sequence shown here is derived from an EMBL/GenBank/DDBJ whole genome shotgun (WGS) entry which is preliminary data.</text>
</comment>
<dbReference type="SUPFAM" id="SSF50475">
    <property type="entry name" value="FMN-binding split barrel"/>
    <property type="match status" value="1"/>
</dbReference>
<name>A0ABY2Q291_9HYPH</name>
<dbReference type="Pfam" id="PF04299">
    <property type="entry name" value="FMN_bind_2"/>
    <property type="match status" value="1"/>
</dbReference>